<dbReference type="EMBL" id="DS995729">
    <property type="protein sequence ID" value="EGE03838.1"/>
    <property type="molecule type" value="Genomic_DNA"/>
</dbReference>
<dbReference type="AlphaFoldDB" id="F2PPM0"/>
<accession>F2PPM0</accession>
<evidence type="ECO:0000313" key="3">
    <source>
        <dbReference type="Proteomes" id="UP000009169"/>
    </source>
</evidence>
<feature type="region of interest" description="Disordered" evidence="1">
    <location>
        <begin position="74"/>
        <end position="113"/>
    </location>
</feature>
<dbReference type="HOGENOM" id="CLU_2135290_0_0_1"/>
<name>F2PPM0_TRIEC</name>
<protein>
    <submittedName>
        <fullName evidence="2">Uncharacterized protein</fullName>
    </submittedName>
</protein>
<dbReference type="Proteomes" id="UP000009169">
    <property type="component" value="Unassembled WGS sequence"/>
</dbReference>
<feature type="compositionally biased region" description="Polar residues" evidence="1">
    <location>
        <begin position="80"/>
        <end position="93"/>
    </location>
</feature>
<dbReference type="VEuPathDB" id="FungiDB:TEQG_02872"/>
<proteinExistence type="predicted"/>
<sequence>MMTFEYHLQEGVSHQLLISHVNHASPGKRQLGYGFEAVGILCQRYKPGISTVPRASRWLYGVSAWVNGMARHPSRGMMGSSAQRKGISRQQCGCENAAGTRIEQSSRQDPSVA</sequence>
<organism evidence="2 3">
    <name type="scientific">Trichophyton equinum (strain ATCC MYA-4606 / CBS 127.97)</name>
    <name type="common">Horse ringworm fungus</name>
    <dbReference type="NCBI Taxonomy" id="559882"/>
    <lineage>
        <taxon>Eukaryota</taxon>
        <taxon>Fungi</taxon>
        <taxon>Dikarya</taxon>
        <taxon>Ascomycota</taxon>
        <taxon>Pezizomycotina</taxon>
        <taxon>Eurotiomycetes</taxon>
        <taxon>Eurotiomycetidae</taxon>
        <taxon>Onygenales</taxon>
        <taxon>Arthrodermataceae</taxon>
        <taxon>Trichophyton</taxon>
    </lineage>
</organism>
<reference evidence="3" key="1">
    <citation type="journal article" date="2012" name="MBio">
        <title>Comparative genome analysis of Trichophyton rubrum and related dermatophytes reveals candidate genes involved in infection.</title>
        <authorList>
            <person name="Martinez D.A."/>
            <person name="Oliver B.G."/>
            <person name="Graeser Y."/>
            <person name="Goldberg J.M."/>
            <person name="Li W."/>
            <person name="Martinez-Rossi N.M."/>
            <person name="Monod M."/>
            <person name="Shelest E."/>
            <person name="Barton R.C."/>
            <person name="Birch E."/>
            <person name="Brakhage A.A."/>
            <person name="Chen Z."/>
            <person name="Gurr S.J."/>
            <person name="Heiman D."/>
            <person name="Heitman J."/>
            <person name="Kosti I."/>
            <person name="Rossi A."/>
            <person name="Saif S."/>
            <person name="Samalova M."/>
            <person name="Saunders C.W."/>
            <person name="Shea T."/>
            <person name="Summerbell R.C."/>
            <person name="Xu J."/>
            <person name="Young S."/>
            <person name="Zeng Q."/>
            <person name="Birren B.W."/>
            <person name="Cuomo C.A."/>
            <person name="White T.C."/>
        </authorList>
    </citation>
    <scope>NUCLEOTIDE SEQUENCE [LARGE SCALE GENOMIC DNA]</scope>
    <source>
        <strain evidence="3">ATCC MYA-4606 / CBS 127.97</strain>
    </source>
</reference>
<keyword evidence="3" id="KW-1185">Reference proteome</keyword>
<evidence type="ECO:0000313" key="2">
    <source>
        <dbReference type="EMBL" id="EGE03838.1"/>
    </source>
</evidence>
<gene>
    <name evidence="2" type="ORF">TEQG_02872</name>
</gene>
<feature type="compositionally biased region" description="Polar residues" evidence="1">
    <location>
        <begin position="102"/>
        <end position="113"/>
    </location>
</feature>
<evidence type="ECO:0000256" key="1">
    <source>
        <dbReference type="SAM" id="MobiDB-lite"/>
    </source>
</evidence>